<gene>
    <name evidence="1" type="primary">g12992</name>
    <name evidence="1" type="ORF">VP750_LOCUS11534</name>
</gene>
<sequence length="213" mass="23589">MGSLWATDDANAWQDSLAEVGKRLEALENPKLTELERWFFDELPDALSKRKPMHLTSDELVKIVEWKLTRGKWRPKLLDYAKAHSEDTVREATASAFKSLIDAPTNSENLKEAMSALTALKGIGPATASALLTAAFPDVPFQSDEAMAAALNGQKEYTSSFYFKYAAKVQERASTLSKKGATLTPKDVERALWSEAAQHMKPKKAAGSTKRKR</sequence>
<comment type="caution">
    <text evidence="1">The sequence shown here is derived from an EMBL/GenBank/DDBJ whole genome shotgun (WGS) entry which is preliminary data.</text>
</comment>
<keyword evidence="2" id="KW-1185">Reference proteome</keyword>
<dbReference type="PANTHER" id="PTHR21521">
    <property type="entry name" value="AMUN, ISOFORM A"/>
    <property type="match status" value="1"/>
</dbReference>
<organism evidence="1 2">
    <name type="scientific">Coccomyxa viridis</name>
    <dbReference type="NCBI Taxonomy" id="1274662"/>
    <lineage>
        <taxon>Eukaryota</taxon>
        <taxon>Viridiplantae</taxon>
        <taxon>Chlorophyta</taxon>
        <taxon>core chlorophytes</taxon>
        <taxon>Trebouxiophyceae</taxon>
        <taxon>Trebouxiophyceae incertae sedis</taxon>
        <taxon>Coccomyxaceae</taxon>
        <taxon>Coccomyxa</taxon>
    </lineage>
</organism>
<accession>A0ABP1GH96</accession>
<proteinExistence type="predicted"/>
<dbReference type="Proteomes" id="UP001497392">
    <property type="component" value="Unassembled WGS sequence"/>
</dbReference>
<evidence type="ECO:0000313" key="2">
    <source>
        <dbReference type="Proteomes" id="UP001497392"/>
    </source>
</evidence>
<dbReference type="InterPro" id="IPR011257">
    <property type="entry name" value="DNA_glycosylase"/>
</dbReference>
<dbReference type="PANTHER" id="PTHR21521:SF0">
    <property type="entry name" value="AMUN, ISOFORM A"/>
    <property type="match status" value="1"/>
</dbReference>
<reference evidence="1 2" key="1">
    <citation type="submission" date="2024-06" db="EMBL/GenBank/DDBJ databases">
        <authorList>
            <person name="Kraege A."/>
            <person name="Thomma B."/>
        </authorList>
    </citation>
    <scope>NUCLEOTIDE SEQUENCE [LARGE SCALE GENOMIC DNA]</scope>
</reference>
<protein>
    <submittedName>
        <fullName evidence="1">G12992 protein</fullName>
    </submittedName>
</protein>
<name>A0ABP1GH96_9CHLO</name>
<evidence type="ECO:0000313" key="1">
    <source>
        <dbReference type="EMBL" id="CAL5229628.1"/>
    </source>
</evidence>
<dbReference type="EMBL" id="CAXHTA020000021">
    <property type="protein sequence ID" value="CAL5229628.1"/>
    <property type="molecule type" value="Genomic_DNA"/>
</dbReference>
<dbReference type="SUPFAM" id="SSF48150">
    <property type="entry name" value="DNA-glycosylase"/>
    <property type="match status" value="1"/>
</dbReference>